<comment type="caution">
    <text evidence="7">The sequence shown here is derived from an EMBL/GenBank/DDBJ whole genome shotgun (WGS) entry which is preliminary data.</text>
</comment>
<keyword evidence="4 5" id="KW-0472">Membrane</keyword>
<reference evidence="7 8" key="1">
    <citation type="submission" date="2021-12" db="EMBL/GenBank/DDBJ databases">
        <title>Genome sequencing of bacteria with rrn-lacking chromosome and rrn-plasmid.</title>
        <authorList>
            <person name="Anda M."/>
            <person name="Iwasaki W."/>
        </authorList>
    </citation>
    <scope>NUCLEOTIDE SEQUENCE [LARGE SCALE GENOMIC DNA]</scope>
    <source>
        <strain evidence="7 8">NBRC 15940</strain>
    </source>
</reference>
<feature type="transmembrane region" description="Helical" evidence="5">
    <location>
        <begin position="240"/>
        <end position="258"/>
    </location>
</feature>
<feature type="transmembrane region" description="Helical" evidence="5">
    <location>
        <begin position="79"/>
        <end position="97"/>
    </location>
</feature>
<dbReference type="RefSeq" id="WP_338238451.1">
    <property type="nucleotide sequence ID" value="NZ_BQKE01000002.1"/>
</dbReference>
<dbReference type="Pfam" id="PF13515">
    <property type="entry name" value="FUSC_2"/>
    <property type="match status" value="1"/>
</dbReference>
<organism evidence="7 8">
    <name type="scientific">Persicobacter diffluens</name>
    <dbReference type="NCBI Taxonomy" id="981"/>
    <lineage>
        <taxon>Bacteria</taxon>
        <taxon>Pseudomonadati</taxon>
        <taxon>Bacteroidota</taxon>
        <taxon>Cytophagia</taxon>
        <taxon>Cytophagales</taxon>
        <taxon>Persicobacteraceae</taxon>
        <taxon>Persicobacter</taxon>
    </lineage>
</organism>
<gene>
    <name evidence="7" type="ORF">PEDI_38130</name>
</gene>
<proteinExistence type="predicted"/>
<sequence length="342" mass="38344">MNNSVQSISTLYQQTLKLFRLEETDAQWHTHLFYALSLILPFVIGIYLQQMQSAIMVFVGIITIFFKSMKAPLSEKLRQIFFSGILLSLFFSLGVQLGPYQNGLFIIIPPLIWLIYKLTSWLRVSAPAQFFLFSIFMVGAYSRIEVTNQPLILATMGFMMAGTLFAMVASSLYHYFARPKVLEKTSLAPTSLQHILALAIIIPLALFVGNDIAETRPYWAPVSAFAVLEGIEFSHISKRMLHRLIGTFIGLLISPAILDLMTAPLMAIIIFSLAVFSLIFFLFRNYMLTMIVATPLTLIICSVSKTAVGPLSDAIVWERLLSVMAGSLIGWAGAYLSRIIYR</sequence>
<dbReference type="EMBL" id="BQKE01000002">
    <property type="protein sequence ID" value="GJM63261.1"/>
    <property type="molecule type" value="Genomic_DNA"/>
</dbReference>
<dbReference type="GO" id="GO:0016020">
    <property type="term" value="C:membrane"/>
    <property type="evidence" value="ECO:0007669"/>
    <property type="project" value="UniProtKB-SubCell"/>
</dbReference>
<evidence type="ECO:0000313" key="8">
    <source>
        <dbReference type="Proteomes" id="UP001310022"/>
    </source>
</evidence>
<dbReference type="AlphaFoldDB" id="A0AAN4W063"/>
<feature type="transmembrane region" description="Helical" evidence="5">
    <location>
        <begin position="151"/>
        <end position="176"/>
    </location>
</feature>
<keyword evidence="3 5" id="KW-1133">Transmembrane helix</keyword>
<evidence type="ECO:0000256" key="3">
    <source>
        <dbReference type="ARBA" id="ARBA00022989"/>
    </source>
</evidence>
<dbReference type="InterPro" id="IPR049453">
    <property type="entry name" value="Memb_transporter_dom"/>
</dbReference>
<feature type="transmembrane region" description="Helical" evidence="5">
    <location>
        <begin position="55"/>
        <end position="73"/>
    </location>
</feature>
<dbReference type="Proteomes" id="UP001310022">
    <property type="component" value="Unassembled WGS sequence"/>
</dbReference>
<protein>
    <recommendedName>
        <fullName evidence="6">Integral membrane bound transporter domain-containing protein</fullName>
    </recommendedName>
</protein>
<feature type="domain" description="Integral membrane bound transporter" evidence="6">
    <location>
        <begin position="207"/>
        <end position="332"/>
    </location>
</feature>
<evidence type="ECO:0000313" key="7">
    <source>
        <dbReference type="EMBL" id="GJM63261.1"/>
    </source>
</evidence>
<feature type="transmembrane region" description="Helical" evidence="5">
    <location>
        <begin position="290"/>
        <end position="308"/>
    </location>
</feature>
<evidence type="ECO:0000256" key="1">
    <source>
        <dbReference type="ARBA" id="ARBA00004141"/>
    </source>
</evidence>
<keyword evidence="8" id="KW-1185">Reference proteome</keyword>
<evidence type="ECO:0000256" key="5">
    <source>
        <dbReference type="SAM" id="Phobius"/>
    </source>
</evidence>
<evidence type="ECO:0000256" key="2">
    <source>
        <dbReference type="ARBA" id="ARBA00022692"/>
    </source>
</evidence>
<feature type="transmembrane region" description="Helical" evidence="5">
    <location>
        <begin position="264"/>
        <end position="283"/>
    </location>
</feature>
<name>A0AAN4W063_9BACT</name>
<accession>A0AAN4W063</accession>
<evidence type="ECO:0000259" key="6">
    <source>
        <dbReference type="Pfam" id="PF13515"/>
    </source>
</evidence>
<evidence type="ECO:0000256" key="4">
    <source>
        <dbReference type="ARBA" id="ARBA00023136"/>
    </source>
</evidence>
<feature type="transmembrane region" description="Helical" evidence="5">
    <location>
        <begin position="128"/>
        <end position="144"/>
    </location>
</feature>
<comment type="subcellular location">
    <subcellularLocation>
        <location evidence="1">Membrane</location>
        <topology evidence="1">Multi-pass membrane protein</topology>
    </subcellularLocation>
</comment>
<feature type="transmembrane region" description="Helical" evidence="5">
    <location>
        <begin position="320"/>
        <end position="341"/>
    </location>
</feature>
<feature type="transmembrane region" description="Helical" evidence="5">
    <location>
        <begin position="191"/>
        <end position="209"/>
    </location>
</feature>
<keyword evidence="2 5" id="KW-0812">Transmembrane</keyword>